<dbReference type="EMBL" id="MFKX01000006">
    <property type="protein sequence ID" value="OGG58180.1"/>
    <property type="molecule type" value="Genomic_DNA"/>
</dbReference>
<feature type="region of interest" description="Disordered" evidence="1">
    <location>
        <begin position="89"/>
        <end position="109"/>
    </location>
</feature>
<dbReference type="Proteomes" id="UP000177958">
    <property type="component" value="Unassembled WGS sequence"/>
</dbReference>
<sequence length="129" mass="14539">MGLESPNKKQEQKKKGKGLETFARVVALGTSLWGAAAGVQDKAARTQASLSRFDRLPMSDNVIDLREPGGKADRMQLKRVIEKDEERRVQKLSAEKFPPGKKFGPYDKDIDTTVRKIREDVQNERPDTI</sequence>
<proteinExistence type="predicted"/>
<organism evidence="2 3">
    <name type="scientific">Candidatus Kaiserbacteria bacterium RIFCSPHIGHO2_01_FULL_55_17</name>
    <dbReference type="NCBI Taxonomy" id="1798484"/>
    <lineage>
        <taxon>Bacteria</taxon>
        <taxon>Candidatus Kaiseribacteriota</taxon>
    </lineage>
</organism>
<accession>A0A1F6DA13</accession>
<dbReference type="AlphaFoldDB" id="A0A1F6DA13"/>
<evidence type="ECO:0000313" key="2">
    <source>
        <dbReference type="EMBL" id="OGG58180.1"/>
    </source>
</evidence>
<protein>
    <submittedName>
        <fullName evidence="2">Uncharacterized protein</fullName>
    </submittedName>
</protein>
<comment type="caution">
    <text evidence="2">The sequence shown here is derived from an EMBL/GenBank/DDBJ whole genome shotgun (WGS) entry which is preliminary data.</text>
</comment>
<reference evidence="2 3" key="1">
    <citation type="journal article" date="2016" name="Nat. Commun.">
        <title>Thousands of microbial genomes shed light on interconnected biogeochemical processes in an aquifer system.</title>
        <authorList>
            <person name="Anantharaman K."/>
            <person name="Brown C.T."/>
            <person name="Hug L.A."/>
            <person name="Sharon I."/>
            <person name="Castelle C.J."/>
            <person name="Probst A.J."/>
            <person name="Thomas B.C."/>
            <person name="Singh A."/>
            <person name="Wilkins M.J."/>
            <person name="Karaoz U."/>
            <person name="Brodie E.L."/>
            <person name="Williams K.H."/>
            <person name="Hubbard S.S."/>
            <person name="Banfield J.F."/>
        </authorList>
    </citation>
    <scope>NUCLEOTIDE SEQUENCE [LARGE SCALE GENOMIC DNA]</scope>
</reference>
<evidence type="ECO:0000256" key="1">
    <source>
        <dbReference type="SAM" id="MobiDB-lite"/>
    </source>
</evidence>
<gene>
    <name evidence="2" type="ORF">A2853_01535</name>
</gene>
<evidence type="ECO:0000313" key="3">
    <source>
        <dbReference type="Proteomes" id="UP000177958"/>
    </source>
</evidence>
<name>A0A1F6DA13_9BACT</name>